<sequence length="342" mass="37824">MTQSRRDFLNQLGLTAAGVGMASVLPTSTFADMTTKKAFNFDISLAEFSFAGELMSGKMTNMEFPARTKKDFGINVLEYVSMFFNNKHTDQTYLKELKQRSDDLGMKNNLIMVDGANIADLDATKRQQAVESHYAWVDAAKFLGCTAIRVNLGDTSKAISGADDDPAEEAAKSAADGYHKLLEYAAKSKMNVIVENHFGNSTDIDWLVGVLKQVNMPNAGLLPDFGNFCRQRSKPETNDIKGIMGTKCVKEYDRYEGVKKMMPYAKGISAKTHKFDANGNETETDFRKMFKIIKDAGFKGYVGIEYEGGVIGMYNPTGGYLPTNEGIQATKTLLERVRTELA</sequence>
<dbReference type="GO" id="GO:0016853">
    <property type="term" value="F:isomerase activity"/>
    <property type="evidence" value="ECO:0007669"/>
    <property type="project" value="UniProtKB-KW"/>
</dbReference>
<dbReference type="RefSeq" id="WP_100990648.1">
    <property type="nucleotide sequence ID" value="NZ_CP025096.1"/>
</dbReference>
<dbReference type="PANTHER" id="PTHR12110">
    <property type="entry name" value="HYDROXYPYRUVATE ISOMERASE"/>
    <property type="match status" value="1"/>
</dbReference>
<accession>A0A2K8Z3Y9</accession>
<dbReference type="KEGG" id="spir:CWM47_23680"/>
<dbReference type="InterPro" id="IPR050312">
    <property type="entry name" value="IolE/XylAMocC-like"/>
</dbReference>
<keyword evidence="2" id="KW-0413">Isomerase</keyword>
<proteinExistence type="predicted"/>
<evidence type="ECO:0000259" key="1">
    <source>
        <dbReference type="Pfam" id="PF01261"/>
    </source>
</evidence>
<dbReference type="InterPro" id="IPR036237">
    <property type="entry name" value="Xyl_isomerase-like_sf"/>
</dbReference>
<dbReference type="Proteomes" id="UP000232883">
    <property type="component" value="Chromosome"/>
</dbReference>
<dbReference type="EMBL" id="CP025096">
    <property type="protein sequence ID" value="AUD04583.1"/>
    <property type="molecule type" value="Genomic_DNA"/>
</dbReference>
<evidence type="ECO:0000313" key="2">
    <source>
        <dbReference type="EMBL" id="AUD04583.1"/>
    </source>
</evidence>
<feature type="domain" description="Xylose isomerase-like TIM barrel" evidence="1">
    <location>
        <begin position="72"/>
        <end position="309"/>
    </location>
</feature>
<dbReference type="PROSITE" id="PS51318">
    <property type="entry name" value="TAT"/>
    <property type="match status" value="1"/>
</dbReference>
<organism evidence="2 3">
    <name type="scientific">Spirosoma pollinicola</name>
    <dbReference type="NCBI Taxonomy" id="2057025"/>
    <lineage>
        <taxon>Bacteria</taxon>
        <taxon>Pseudomonadati</taxon>
        <taxon>Bacteroidota</taxon>
        <taxon>Cytophagia</taxon>
        <taxon>Cytophagales</taxon>
        <taxon>Cytophagaceae</taxon>
        <taxon>Spirosoma</taxon>
    </lineage>
</organism>
<gene>
    <name evidence="2" type="ORF">CWM47_23680</name>
</gene>
<keyword evidence="3" id="KW-1185">Reference proteome</keyword>
<dbReference type="SUPFAM" id="SSF51658">
    <property type="entry name" value="Xylose isomerase-like"/>
    <property type="match status" value="1"/>
</dbReference>
<dbReference type="InterPro" id="IPR006311">
    <property type="entry name" value="TAT_signal"/>
</dbReference>
<reference evidence="2 3" key="1">
    <citation type="submission" date="2017-11" db="EMBL/GenBank/DDBJ databases">
        <title>Taxonomic description and genome sequences of Spirosoma HA7 sp. nov., isolated from pollen microhabitat of Corylus avellana.</title>
        <authorList>
            <person name="Ambika Manirajan B."/>
            <person name="Suarez C."/>
            <person name="Ratering S."/>
            <person name="Geissler-Plaum R."/>
            <person name="Cardinale M."/>
            <person name="Sylvia S."/>
        </authorList>
    </citation>
    <scope>NUCLEOTIDE SEQUENCE [LARGE SCALE GENOMIC DNA]</scope>
    <source>
        <strain evidence="2 3">HA7</strain>
    </source>
</reference>
<name>A0A2K8Z3Y9_9BACT</name>
<dbReference type="PANTHER" id="PTHR12110:SF53">
    <property type="entry name" value="BLR5974 PROTEIN"/>
    <property type="match status" value="1"/>
</dbReference>
<dbReference type="InterPro" id="IPR013022">
    <property type="entry name" value="Xyl_isomerase-like_TIM-brl"/>
</dbReference>
<dbReference type="Pfam" id="PF01261">
    <property type="entry name" value="AP_endonuc_2"/>
    <property type="match status" value="1"/>
</dbReference>
<dbReference type="OrthoDB" id="1114629at2"/>
<dbReference type="Gene3D" id="3.20.20.150">
    <property type="entry name" value="Divalent-metal-dependent TIM barrel enzymes"/>
    <property type="match status" value="1"/>
</dbReference>
<protein>
    <submittedName>
        <fullName evidence="2">Xylose isomerase</fullName>
    </submittedName>
</protein>
<dbReference type="AlphaFoldDB" id="A0A2K8Z3Y9"/>
<evidence type="ECO:0000313" key="3">
    <source>
        <dbReference type="Proteomes" id="UP000232883"/>
    </source>
</evidence>